<reference evidence="5" key="1">
    <citation type="submission" date="2017-02" db="UniProtKB">
        <authorList>
            <consortium name="WormBaseParasite"/>
        </authorList>
    </citation>
    <scope>IDENTIFICATION</scope>
</reference>
<dbReference type="InterPro" id="IPR003582">
    <property type="entry name" value="ShKT_dom"/>
</dbReference>
<dbReference type="AlphaFoldDB" id="A0A0N4ZYT9"/>
<comment type="caution">
    <text evidence="1">Lacks conserved residue(s) required for the propagation of feature annotation.</text>
</comment>
<dbReference type="Gene3D" id="1.10.10.1940">
    <property type="match status" value="1"/>
</dbReference>
<name>A0A0N4ZYT9_PARTI</name>
<feature type="signal peptide" evidence="2">
    <location>
        <begin position="1"/>
        <end position="18"/>
    </location>
</feature>
<keyword evidence="4" id="KW-1185">Reference proteome</keyword>
<proteinExistence type="predicted"/>
<evidence type="ECO:0000256" key="1">
    <source>
        <dbReference type="PROSITE-ProRule" id="PRU01005"/>
    </source>
</evidence>
<evidence type="ECO:0000313" key="5">
    <source>
        <dbReference type="WBParaSite" id="PTRK_0001395500.1"/>
    </source>
</evidence>
<evidence type="ECO:0000259" key="3">
    <source>
        <dbReference type="PROSITE" id="PS51670"/>
    </source>
</evidence>
<feature type="chain" id="PRO_5005892644" evidence="2">
    <location>
        <begin position="19"/>
        <end position="270"/>
    </location>
</feature>
<evidence type="ECO:0000313" key="4">
    <source>
        <dbReference type="Proteomes" id="UP000038045"/>
    </source>
</evidence>
<dbReference type="Proteomes" id="UP000038045">
    <property type="component" value="Unplaced"/>
</dbReference>
<dbReference type="SMART" id="SM00254">
    <property type="entry name" value="ShKT"/>
    <property type="match status" value="1"/>
</dbReference>
<evidence type="ECO:0000256" key="2">
    <source>
        <dbReference type="SAM" id="SignalP"/>
    </source>
</evidence>
<dbReference type="Pfam" id="PF01549">
    <property type="entry name" value="ShK"/>
    <property type="match status" value="2"/>
</dbReference>
<sequence length="270" mass="31112">MLFLIILLIYNSLLLTCGNLIDFAFGPCVGGECIESENKTFSYICHKDDFCYPSYIFKIDTYYSSGPCISGSCPPSHFCHTDNLCYYEILQQCDKQDECPNGYECKDLACRSLFLTEDEPITLKLPEQFLKYFDKSEIISSCLNKVCPDSYVCADKIKFPFCLPKKQINYYLTYQCKDTMIINGTNQCTKYSHLCDETSYKTLLTEKCPKTCNTCLSFESKEMYGDLVSKNGILICKKYQHLCNDYLYYDRMSQMCPITCGKKIIKIPPL</sequence>
<organism evidence="4 5">
    <name type="scientific">Parastrongyloides trichosuri</name>
    <name type="common">Possum-specific nematode worm</name>
    <dbReference type="NCBI Taxonomy" id="131310"/>
    <lineage>
        <taxon>Eukaryota</taxon>
        <taxon>Metazoa</taxon>
        <taxon>Ecdysozoa</taxon>
        <taxon>Nematoda</taxon>
        <taxon>Chromadorea</taxon>
        <taxon>Rhabditida</taxon>
        <taxon>Tylenchina</taxon>
        <taxon>Panagrolaimomorpha</taxon>
        <taxon>Strongyloidoidea</taxon>
        <taxon>Strongyloididae</taxon>
        <taxon>Parastrongyloides</taxon>
    </lineage>
</organism>
<accession>A0A0N4ZYT9</accession>
<keyword evidence="2" id="KW-0732">Signal</keyword>
<feature type="domain" description="ShKT" evidence="3">
    <location>
        <begin position="176"/>
        <end position="215"/>
    </location>
</feature>
<dbReference type="PROSITE" id="PS51670">
    <property type="entry name" value="SHKT"/>
    <property type="match status" value="1"/>
</dbReference>
<protein>
    <submittedName>
        <fullName evidence="5">ShKT domain-containing protein</fullName>
    </submittedName>
</protein>
<dbReference type="WBParaSite" id="PTRK_0001395500.1">
    <property type="protein sequence ID" value="PTRK_0001395500.1"/>
    <property type="gene ID" value="PTRK_0001395500"/>
</dbReference>
<dbReference type="Gene3D" id="1.10.10.1870">
    <property type="entry name" value="ShTK domain-like"/>
    <property type="match status" value="1"/>
</dbReference>